<protein>
    <submittedName>
        <fullName evidence="2">ORF1</fullName>
    </submittedName>
</protein>
<evidence type="ECO:0000313" key="2">
    <source>
        <dbReference type="EMBL" id="ASA40118.1"/>
    </source>
</evidence>
<dbReference type="Proteomes" id="UP000297064">
    <property type="component" value="Segment"/>
</dbReference>
<organism evidence="2 3">
    <name type="scientific">Dioscorea bacilliform ES virus</name>
    <dbReference type="NCBI Taxonomy" id="2560408"/>
    <lineage>
        <taxon>Viruses</taxon>
        <taxon>Riboviria</taxon>
        <taxon>Pararnavirae</taxon>
        <taxon>Artverviricota</taxon>
        <taxon>Revtraviricetes</taxon>
        <taxon>Ortervirales</taxon>
        <taxon>Caulimoviridae</taxon>
        <taxon>Badnavirus</taxon>
        <taxon>Badnavirus gammadioscoreae</taxon>
    </lineage>
</organism>
<dbReference type="InterPro" id="IPR010746">
    <property type="entry name" value="CYMV_Orf1"/>
</dbReference>
<name>A0A1Z2R8T1_9VIRU</name>
<proteinExistence type="predicted"/>
<dbReference type="Pfam" id="PF07028">
    <property type="entry name" value="DUF1319"/>
    <property type="match status" value="1"/>
</dbReference>
<evidence type="ECO:0000313" key="3">
    <source>
        <dbReference type="Proteomes" id="UP000297064"/>
    </source>
</evidence>
<evidence type="ECO:0000256" key="1">
    <source>
        <dbReference type="SAM" id="Coils"/>
    </source>
</evidence>
<sequence>MSEIWEKNISEWYANSNTSSLKYLDLISSAKPSSQEIANNLAVCYDRICLSSKVSLKHFKLLEEQIQELKAENQRLTKALSDLTREVVENRPLTEKEVKKLVKQIVAQPKLVEQQTIALAEDLRKKIDQVSDLIEQVRHLVS</sequence>
<keyword evidence="3" id="KW-1185">Reference proteome</keyword>
<dbReference type="EMBL" id="KY827394">
    <property type="protein sequence ID" value="ASA40118.1"/>
    <property type="molecule type" value="Genomic_DNA"/>
</dbReference>
<reference evidence="2 3" key="1">
    <citation type="journal article" date="2017" name="Virus Res.">
        <title>Characterization of badnaviruses infecting Dioscorea spp. in the Pacific reveals two putative novel species and the first report of dioscorea bacilliform RT virus 2.</title>
        <authorList>
            <person name="Sukal A."/>
            <person name="Kidanemariam D."/>
            <person name="Dale J."/>
            <person name="James A."/>
            <person name="Harding R."/>
        </authorList>
    </citation>
    <scope>NUCLEOTIDE SEQUENCE [LARGE SCALE GENOMIC DNA]</scope>
    <source>
        <strain evidence="2">FJ14</strain>
    </source>
</reference>
<feature type="coiled-coil region" evidence="1">
    <location>
        <begin position="59"/>
        <end position="86"/>
    </location>
</feature>
<keyword evidence="1" id="KW-0175">Coiled coil</keyword>
<accession>A0A1Z2R8T1</accession>